<evidence type="ECO:0000256" key="5">
    <source>
        <dbReference type="PROSITE-ProRule" id="PRU00335"/>
    </source>
</evidence>
<dbReference type="InterPro" id="IPR001647">
    <property type="entry name" value="HTH_TetR"/>
</dbReference>
<proteinExistence type="predicted"/>
<evidence type="ECO:0000256" key="1">
    <source>
        <dbReference type="ARBA" id="ARBA00022491"/>
    </source>
</evidence>
<keyword evidence="3 5" id="KW-0238">DNA-binding</keyword>
<dbReference type="PANTHER" id="PTHR30055">
    <property type="entry name" value="HTH-TYPE TRANSCRIPTIONAL REGULATOR RUTR"/>
    <property type="match status" value="1"/>
</dbReference>
<sequence length="267" mass="29773">MRDGKTTPPEANNPSNPTAAGAGVPSSLPAAVCRWLEMWNTTAESQQSETARKRREQIMDAAESIIAHHGIARLSLKRIEKLAGMSRGQLLYYFPNKEAILLAVYERMIRRMIQERLAAEDLPRPFTGQAWQCLHRGLEEHLGLGREPLESKQELFSLLYNFLAQMAHREDYRQRLSAMYRSWREHIAADIASSVPAPHAVDPVILASIIQALIHGLTMQLMIDPEAFHRPAMLQACLQMLAPWYGPAAATCPAKTPSSPSPSEGKS</sequence>
<dbReference type="GO" id="GO:0000976">
    <property type="term" value="F:transcription cis-regulatory region binding"/>
    <property type="evidence" value="ECO:0007669"/>
    <property type="project" value="TreeGrafter"/>
</dbReference>
<gene>
    <name evidence="8" type="ORF">H0921_03720</name>
</gene>
<evidence type="ECO:0000256" key="4">
    <source>
        <dbReference type="ARBA" id="ARBA00023163"/>
    </source>
</evidence>
<comment type="caution">
    <text evidence="8">The sequence shown here is derived from an EMBL/GenBank/DDBJ whole genome shotgun (WGS) entry which is preliminary data.</text>
</comment>
<dbReference type="InterPro" id="IPR039538">
    <property type="entry name" value="BetI_C"/>
</dbReference>
<dbReference type="InterPro" id="IPR050109">
    <property type="entry name" value="HTH-type_TetR-like_transc_reg"/>
</dbReference>
<reference evidence="8 9" key="1">
    <citation type="submission" date="2020-07" db="EMBL/GenBank/DDBJ databases">
        <title>Thermogemmata thermophila gen. nov., sp. nov., a novel moderate thermophilic planctomycete from a Kamchatka hot spring.</title>
        <authorList>
            <person name="Elcheninov A.G."/>
            <person name="Podosokorskaya O.A."/>
            <person name="Kovaleva O.L."/>
            <person name="Novikov A."/>
            <person name="Bonch-Osmolovskaya E.A."/>
            <person name="Toshchakov S.V."/>
            <person name="Kublanov I.V."/>
        </authorList>
    </citation>
    <scope>NUCLEOTIDE SEQUENCE [LARGE SCALE GENOMIC DNA]</scope>
    <source>
        <strain evidence="8 9">2918</strain>
    </source>
</reference>
<evidence type="ECO:0000313" key="9">
    <source>
        <dbReference type="Proteomes" id="UP000542342"/>
    </source>
</evidence>
<keyword evidence="2" id="KW-0805">Transcription regulation</keyword>
<dbReference type="Pfam" id="PF00440">
    <property type="entry name" value="TetR_N"/>
    <property type="match status" value="1"/>
</dbReference>
<dbReference type="PROSITE" id="PS50977">
    <property type="entry name" value="HTH_TETR_2"/>
    <property type="match status" value="1"/>
</dbReference>
<dbReference type="RefSeq" id="WP_194536707.1">
    <property type="nucleotide sequence ID" value="NZ_JACEFB010000002.1"/>
</dbReference>
<feature type="domain" description="HTH tetR-type" evidence="7">
    <location>
        <begin position="52"/>
        <end position="112"/>
    </location>
</feature>
<evidence type="ECO:0000259" key="7">
    <source>
        <dbReference type="PROSITE" id="PS50977"/>
    </source>
</evidence>
<keyword evidence="9" id="KW-1185">Reference proteome</keyword>
<dbReference type="AlphaFoldDB" id="A0A7V8VCI7"/>
<dbReference type="InterPro" id="IPR009057">
    <property type="entry name" value="Homeodomain-like_sf"/>
</dbReference>
<accession>A0A7V8VCI7</accession>
<dbReference type="GO" id="GO:0003700">
    <property type="term" value="F:DNA-binding transcription factor activity"/>
    <property type="evidence" value="ECO:0007669"/>
    <property type="project" value="TreeGrafter"/>
</dbReference>
<evidence type="ECO:0000256" key="3">
    <source>
        <dbReference type="ARBA" id="ARBA00023125"/>
    </source>
</evidence>
<dbReference type="Gene3D" id="1.10.357.10">
    <property type="entry name" value="Tetracycline Repressor, domain 2"/>
    <property type="match status" value="1"/>
</dbReference>
<organism evidence="8 9">
    <name type="scientific">Thermogemmata fonticola</name>
    <dbReference type="NCBI Taxonomy" id="2755323"/>
    <lineage>
        <taxon>Bacteria</taxon>
        <taxon>Pseudomonadati</taxon>
        <taxon>Planctomycetota</taxon>
        <taxon>Planctomycetia</taxon>
        <taxon>Gemmatales</taxon>
        <taxon>Gemmataceae</taxon>
        <taxon>Thermogemmata</taxon>
    </lineage>
</organism>
<name>A0A7V8VCI7_9BACT</name>
<dbReference type="Pfam" id="PF13977">
    <property type="entry name" value="TetR_C_6"/>
    <property type="match status" value="1"/>
</dbReference>
<dbReference type="SUPFAM" id="SSF46689">
    <property type="entry name" value="Homeodomain-like"/>
    <property type="match status" value="1"/>
</dbReference>
<evidence type="ECO:0000313" key="8">
    <source>
        <dbReference type="EMBL" id="MBA2225267.1"/>
    </source>
</evidence>
<dbReference type="SUPFAM" id="SSF48498">
    <property type="entry name" value="Tetracyclin repressor-like, C-terminal domain"/>
    <property type="match status" value="1"/>
</dbReference>
<dbReference type="PRINTS" id="PR00455">
    <property type="entry name" value="HTHTETR"/>
</dbReference>
<keyword evidence="4" id="KW-0804">Transcription</keyword>
<feature type="compositionally biased region" description="Polar residues" evidence="6">
    <location>
        <begin position="9"/>
        <end position="18"/>
    </location>
</feature>
<dbReference type="InterPro" id="IPR036271">
    <property type="entry name" value="Tet_transcr_reg_TetR-rel_C_sf"/>
</dbReference>
<dbReference type="EMBL" id="JACEFB010000002">
    <property type="protein sequence ID" value="MBA2225267.1"/>
    <property type="molecule type" value="Genomic_DNA"/>
</dbReference>
<evidence type="ECO:0000256" key="6">
    <source>
        <dbReference type="SAM" id="MobiDB-lite"/>
    </source>
</evidence>
<feature type="region of interest" description="Disordered" evidence="6">
    <location>
        <begin position="1"/>
        <end position="25"/>
    </location>
</feature>
<dbReference type="PANTHER" id="PTHR30055:SF234">
    <property type="entry name" value="HTH-TYPE TRANSCRIPTIONAL REGULATOR BETI"/>
    <property type="match status" value="1"/>
</dbReference>
<feature type="DNA-binding region" description="H-T-H motif" evidence="5">
    <location>
        <begin position="75"/>
        <end position="94"/>
    </location>
</feature>
<dbReference type="Proteomes" id="UP000542342">
    <property type="component" value="Unassembled WGS sequence"/>
</dbReference>
<evidence type="ECO:0000256" key="2">
    <source>
        <dbReference type="ARBA" id="ARBA00023015"/>
    </source>
</evidence>
<protein>
    <submittedName>
        <fullName evidence="8">TetR/AcrR family transcriptional regulator</fullName>
    </submittedName>
</protein>
<keyword evidence="1" id="KW-0678">Repressor</keyword>